<accession>A0A1A2E3U8</accession>
<keyword evidence="1" id="KW-1133">Transmembrane helix</keyword>
<feature type="transmembrane region" description="Helical" evidence="1">
    <location>
        <begin position="32"/>
        <end position="49"/>
    </location>
</feature>
<keyword evidence="1" id="KW-0472">Membrane</keyword>
<evidence type="ECO:0000256" key="1">
    <source>
        <dbReference type="SAM" id="Phobius"/>
    </source>
</evidence>
<reference evidence="3" key="1">
    <citation type="submission" date="2016-06" db="EMBL/GenBank/DDBJ databases">
        <authorList>
            <person name="Sutton G."/>
            <person name="Brinkac L."/>
            <person name="Sanka R."/>
            <person name="Adams M."/>
            <person name="Lau E."/>
            <person name="Mehaffy C."/>
            <person name="Tameris M."/>
            <person name="Hatherill M."/>
            <person name="Hanekom W."/>
            <person name="Mahomed H."/>
            <person name="Mcshane H."/>
        </authorList>
    </citation>
    <scope>NUCLEOTIDE SEQUENCE [LARGE SCALE GENOMIC DNA]</scope>
    <source>
        <strain evidence="3">852014-51077_SCH5608930-a</strain>
    </source>
</reference>
<comment type="caution">
    <text evidence="2">The sequence shown here is derived from an EMBL/GenBank/DDBJ whole genome shotgun (WGS) entry which is preliminary data.</text>
</comment>
<evidence type="ECO:0000313" key="2">
    <source>
        <dbReference type="EMBL" id="OBF99425.1"/>
    </source>
</evidence>
<feature type="transmembrane region" description="Helical" evidence="1">
    <location>
        <begin position="56"/>
        <end position="77"/>
    </location>
</feature>
<dbReference type="Proteomes" id="UP000093985">
    <property type="component" value="Unassembled WGS sequence"/>
</dbReference>
<feature type="transmembrane region" description="Helical" evidence="1">
    <location>
        <begin position="180"/>
        <end position="203"/>
    </location>
</feature>
<dbReference type="OrthoDB" id="4764216at2"/>
<dbReference type="AlphaFoldDB" id="A0A1A2E3U8"/>
<proteinExistence type="predicted"/>
<feature type="transmembrane region" description="Helical" evidence="1">
    <location>
        <begin position="148"/>
        <end position="168"/>
    </location>
</feature>
<keyword evidence="1" id="KW-0812">Transmembrane</keyword>
<gene>
    <name evidence="2" type="ORF">A5771_19125</name>
</gene>
<evidence type="ECO:0000313" key="3">
    <source>
        <dbReference type="Proteomes" id="UP000093985"/>
    </source>
</evidence>
<sequence length="214" mass="23767">MSNGFIVAACVCIVAGISVDRLKMPLESRRRIYWYLSALAAIFVILGSYNDLQMLLALLFIVTLTTVGSAYAFTPYIRIRGRIYAFQPVHINAESKDANAKLQRHELIATPPKMWWIVAGFALAFDAALCSSLLPGRERINFQDDRELILLALAFCLLFSVGLGYGEAKFGYPIAQRQRLQFVIATISSAGLFAMLYLTSYYLTALTRGRSSGS</sequence>
<name>A0A1A2E3U8_MYCSD</name>
<protein>
    <recommendedName>
        <fullName evidence="4">Transmembrane protein</fullName>
    </recommendedName>
</protein>
<dbReference type="RefSeq" id="WP_064857109.1">
    <property type="nucleotide sequence ID" value="NZ_LZIN01000105.1"/>
</dbReference>
<evidence type="ECO:0008006" key="4">
    <source>
        <dbReference type="Google" id="ProtNLM"/>
    </source>
</evidence>
<organism evidence="2 3">
    <name type="scientific">Mycolicibacter sinensis (strain JDM601)</name>
    <name type="common">Mycobacterium sinense</name>
    <dbReference type="NCBI Taxonomy" id="875328"/>
    <lineage>
        <taxon>Bacteria</taxon>
        <taxon>Bacillati</taxon>
        <taxon>Actinomycetota</taxon>
        <taxon>Actinomycetes</taxon>
        <taxon>Mycobacteriales</taxon>
        <taxon>Mycobacteriaceae</taxon>
        <taxon>Mycolicibacter</taxon>
    </lineage>
</organism>
<feature type="transmembrane region" description="Helical" evidence="1">
    <location>
        <begin position="114"/>
        <end position="136"/>
    </location>
</feature>
<dbReference type="EMBL" id="LZIN01000105">
    <property type="protein sequence ID" value="OBF99425.1"/>
    <property type="molecule type" value="Genomic_DNA"/>
</dbReference>